<dbReference type="GO" id="GO:0000302">
    <property type="term" value="P:response to reactive oxygen species"/>
    <property type="evidence" value="ECO:0007669"/>
    <property type="project" value="TreeGrafter"/>
</dbReference>
<dbReference type="PROSITE" id="PS50873">
    <property type="entry name" value="PEROXIDASE_4"/>
    <property type="match status" value="1"/>
</dbReference>
<evidence type="ECO:0000256" key="3">
    <source>
        <dbReference type="ARBA" id="ARBA00022723"/>
    </source>
</evidence>
<dbReference type="PRINTS" id="PR00459">
    <property type="entry name" value="ASPEROXIDASE"/>
</dbReference>
<dbReference type="InterPro" id="IPR002016">
    <property type="entry name" value="Haem_peroxidase"/>
</dbReference>
<evidence type="ECO:0000313" key="8">
    <source>
        <dbReference type="EMBL" id="KAK4522627.1"/>
    </source>
</evidence>
<dbReference type="PANTHER" id="PTHR31356">
    <property type="entry name" value="THYLAKOID LUMENAL 29 KDA PROTEIN, CHLOROPLASTIC-RELATED"/>
    <property type="match status" value="1"/>
</dbReference>
<feature type="domain" description="Plant heme peroxidase family profile" evidence="7">
    <location>
        <begin position="113"/>
        <end position="345"/>
    </location>
</feature>
<dbReference type="AlphaFoldDB" id="A0AAV9I7G1"/>
<keyword evidence="3" id="KW-0479">Metal-binding</keyword>
<proteinExistence type="inferred from homology"/>
<keyword evidence="9" id="KW-1185">Reference proteome</keyword>
<dbReference type="InterPro" id="IPR010255">
    <property type="entry name" value="Haem_peroxidase_sf"/>
</dbReference>
<dbReference type="InterPro" id="IPR044831">
    <property type="entry name" value="Ccp1-like"/>
</dbReference>
<dbReference type="Proteomes" id="UP001300502">
    <property type="component" value="Unassembled WGS sequence"/>
</dbReference>
<dbReference type="InterPro" id="IPR002207">
    <property type="entry name" value="Peroxidase_I"/>
</dbReference>
<evidence type="ECO:0000256" key="5">
    <source>
        <dbReference type="ARBA" id="ARBA00023004"/>
    </source>
</evidence>
<evidence type="ECO:0000313" key="9">
    <source>
        <dbReference type="Proteomes" id="UP001300502"/>
    </source>
</evidence>
<evidence type="ECO:0000259" key="7">
    <source>
        <dbReference type="PROSITE" id="PS50873"/>
    </source>
</evidence>
<keyword evidence="5" id="KW-0408">Iron</keyword>
<dbReference type="GO" id="GO:0042744">
    <property type="term" value="P:hydrogen peroxide catabolic process"/>
    <property type="evidence" value="ECO:0007669"/>
    <property type="project" value="TreeGrafter"/>
</dbReference>
<organism evidence="8 9">
    <name type="scientific">Galdieria yellowstonensis</name>
    <dbReference type="NCBI Taxonomy" id="3028027"/>
    <lineage>
        <taxon>Eukaryota</taxon>
        <taxon>Rhodophyta</taxon>
        <taxon>Bangiophyceae</taxon>
        <taxon>Galdieriales</taxon>
        <taxon>Galdieriaceae</taxon>
        <taxon>Galdieria</taxon>
    </lineage>
</organism>
<comment type="similarity">
    <text evidence="6">Belongs to the peroxidase family.</text>
</comment>
<dbReference type="SUPFAM" id="SSF48113">
    <property type="entry name" value="Heme-dependent peroxidases"/>
    <property type="match status" value="1"/>
</dbReference>
<dbReference type="EMBL" id="JANCYU010000006">
    <property type="protein sequence ID" value="KAK4522627.1"/>
    <property type="molecule type" value="Genomic_DNA"/>
</dbReference>
<sequence length="345" mass="38923">MRIWKSEQVSRRTFVSKILYSTLGGGLAIASAFQFPLHSDAEVFFDTDRYGDREITISTINRLKQTLRNTLSKNLNLLPQYIQLALHDALSYSVQTKKGGLNGSLRLELQRPGNAFLSSCYQTIEDAHRSYSDVGYADYIAFAGAVVMDIIGAPRVKLQVGREDASEPDEENQLSKQDVSYPYALESSFQQAGLEAARNTVLFLGALGFLSQVSEQFSNSKETDEEQGLESSDIFDNPELTYGDVSQKGKRTVAVGTQVRKLKLPGIKFNNQFLKKLIAQKNNNKNKSTNLQSSTQDKYLVLLEEPRFLEYVQYYAKNDQKFKSDFVDAYRDITLLGSKYETLKK</sequence>
<dbReference type="PANTHER" id="PTHR31356:SF36">
    <property type="entry name" value="L-ASCORBATE PEROXIDASE 3"/>
    <property type="match status" value="1"/>
</dbReference>
<dbReference type="GO" id="GO:0046872">
    <property type="term" value="F:metal ion binding"/>
    <property type="evidence" value="ECO:0007669"/>
    <property type="project" value="UniProtKB-KW"/>
</dbReference>
<evidence type="ECO:0000256" key="2">
    <source>
        <dbReference type="ARBA" id="ARBA00022617"/>
    </source>
</evidence>
<dbReference type="GO" id="GO:0020037">
    <property type="term" value="F:heme binding"/>
    <property type="evidence" value="ECO:0007669"/>
    <property type="project" value="InterPro"/>
</dbReference>
<keyword evidence="1" id="KW-0575">Peroxidase</keyword>
<evidence type="ECO:0000256" key="4">
    <source>
        <dbReference type="ARBA" id="ARBA00023002"/>
    </source>
</evidence>
<keyword evidence="2" id="KW-0349">Heme</keyword>
<accession>A0AAV9I7G1</accession>
<evidence type="ECO:0000256" key="6">
    <source>
        <dbReference type="RuleBase" id="RU004241"/>
    </source>
</evidence>
<protein>
    <recommendedName>
        <fullName evidence="7">Plant heme peroxidase family profile domain-containing protein</fullName>
    </recommendedName>
</protein>
<name>A0AAV9I7G1_9RHOD</name>
<comment type="caution">
    <text evidence="8">The sequence shown here is derived from an EMBL/GenBank/DDBJ whole genome shotgun (WGS) entry which is preliminary data.</text>
</comment>
<evidence type="ECO:0000256" key="1">
    <source>
        <dbReference type="ARBA" id="ARBA00022559"/>
    </source>
</evidence>
<reference evidence="8 9" key="1">
    <citation type="submission" date="2022-07" db="EMBL/GenBank/DDBJ databases">
        <title>Genome-wide signatures of adaptation to extreme environments.</title>
        <authorList>
            <person name="Cho C.H."/>
            <person name="Yoon H.S."/>
        </authorList>
    </citation>
    <scope>NUCLEOTIDE SEQUENCE [LARGE SCALE GENOMIC DNA]</scope>
    <source>
        <strain evidence="8 9">108.79 E11</strain>
    </source>
</reference>
<dbReference type="Pfam" id="PF00141">
    <property type="entry name" value="peroxidase"/>
    <property type="match status" value="1"/>
</dbReference>
<dbReference type="Gene3D" id="1.10.520.10">
    <property type="match status" value="1"/>
</dbReference>
<keyword evidence="4" id="KW-0560">Oxidoreductase</keyword>
<dbReference type="GO" id="GO:0034599">
    <property type="term" value="P:cellular response to oxidative stress"/>
    <property type="evidence" value="ECO:0007669"/>
    <property type="project" value="InterPro"/>
</dbReference>
<dbReference type="GO" id="GO:0004601">
    <property type="term" value="F:peroxidase activity"/>
    <property type="evidence" value="ECO:0007669"/>
    <property type="project" value="UniProtKB-KW"/>
</dbReference>
<dbReference type="Gene3D" id="1.10.420.10">
    <property type="entry name" value="Peroxidase, domain 2"/>
    <property type="match status" value="1"/>
</dbReference>
<gene>
    <name evidence="8" type="ORF">GAYE_PCTG10G0517</name>
</gene>
<dbReference type="PRINTS" id="PR00458">
    <property type="entry name" value="PEROXIDASE"/>
</dbReference>